<sequence>MSPEVQRSGTRPVEAVGAINIWMRTRHGAYTRIDPDAGSTSTTV</sequence>
<dbReference type="RefSeq" id="WP_280832633.1">
    <property type="nucleotide sequence ID" value="NZ_JARXVE010000003.1"/>
</dbReference>
<evidence type="ECO:0000313" key="2">
    <source>
        <dbReference type="Proteomes" id="UP001160130"/>
    </source>
</evidence>
<keyword evidence="2" id="KW-1185">Reference proteome</keyword>
<gene>
    <name evidence="1" type="ORF">M2272_002685</name>
</gene>
<proteinExistence type="predicted"/>
<comment type="caution">
    <text evidence="1">The sequence shown here is derived from an EMBL/GenBank/DDBJ whole genome shotgun (WGS) entry which is preliminary data.</text>
</comment>
<dbReference type="Proteomes" id="UP001160130">
    <property type="component" value="Unassembled WGS sequence"/>
</dbReference>
<organism evidence="1 2">
    <name type="scientific">Mycolicibacterium frederiksbergense</name>
    <dbReference type="NCBI Taxonomy" id="117567"/>
    <lineage>
        <taxon>Bacteria</taxon>
        <taxon>Bacillati</taxon>
        <taxon>Actinomycetota</taxon>
        <taxon>Actinomycetes</taxon>
        <taxon>Mycobacteriales</taxon>
        <taxon>Mycobacteriaceae</taxon>
        <taxon>Mycolicibacterium</taxon>
    </lineage>
</organism>
<dbReference type="EMBL" id="JARXVE010000003">
    <property type="protein sequence ID" value="MDH6196045.1"/>
    <property type="molecule type" value="Genomic_DNA"/>
</dbReference>
<protein>
    <submittedName>
        <fullName evidence="1">Uncharacterized protein</fullName>
    </submittedName>
</protein>
<name>A0ABT6L191_9MYCO</name>
<evidence type="ECO:0000313" key="1">
    <source>
        <dbReference type="EMBL" id="MDH6196045.1"/>
    </source>
</evidence>
<accession>A0ABT6L191</accession>
<reference evidence="1 2" key="1">
    <citation type="submission" date="2023-04" db="EMBL/GenBank/DDBJ databases">
        <title>Forest soil microbial communities from Buena Vista Peninsula, Colon Province, Panama.</title>
        <authorList>
            <person name="Bouskill N."/>
        </authorList>
    </citation>
    <scope>NUCLEOTIDE SEQUENCE [LARGE SCALE GENOMIC DNA]</scope>
    <source>
        <strain evidence="1 2">AC80</strain>
    </source>
</reference>